<protein>
    <submittedName>
        <fullName evidence="1">Uncharacterized protein</fullName>
    </submittedName>
</protein>
<dbReference type="Pfam" id="PF22337">
    <property type="entry name" value="Phage_fiber_rpt"/>
    <property type="match status" value="1"/>
</dbReference>
<proteinExistence type="predicted"/>
<dbReference type="RefSeq" id="WP_073411518.1">
    <property type="nucleotide sequence ID" value="NZ_FQWH01000018.1"/>
</dbReference>
<accession>A0A1M5VJN0</accession>
<sequence length="800" mass="89273">MANLNTIKNWFKTGLKPTQQQFWDTWDSFFHKDELIPQSSVSNLITVLNAKAEKSQFDAHKIDANAHGDLFNSKEDKFNKGMPGGYVPLNEVGKIVSNYLQMINDLTTGGQNPLTAEQGKILQTQIDSINVILSSDDLDLDTIQEIVDKIKEFQDGVDIILVNDLTTGGATKALSAEMGKALNLAKESLSNKTLSLSALSTDEEYPSAKTVYDFVSQYVKPSDNLNVTQIINLVENNSLIPGNYYLVNDFQTIYKINGSDSTPPTYLREILSVVSNYAVLDVGYEFLLDVGKVVTITKLPAGYSGALAVGQTTTVSQISSNYYFRFANGMQGVMGLEFSFTTPKYSNGIADNIIVNDLNGKPVIKPGGVLNTEVHDNTPYMNMTAAENLGVPVEAIILKAKSTNEFEIEGKSVTYVDDIIEYQLPVPGSAAVKGTILRRYNNRLNIDVRDDWRVKRYRRWKIDSDSILKVLNQDQPVTSLTGNNGVYQFTARQTSSSTPDMFYIADDLDSKSLAIDEFTKVKDFTLAVSSQTDAKDYPIFSLDEDHKPIRVTKFKVSGLFSNAIIQKNDGDLNFDTNVDAEELTNSTFVCSMSIAGRFVKIRNSLFLDSMSIVTNIESLMNIDNLKCLSFFQCEQPLGLNIFNSVIGINTNNYSGAPFPSVRWCTFMAPVNSTIENSLIGGSIMTWIFHNTHILNSTVYIYMNTSSDANSAEVEHKLIFDNCFFKYFTLLHRARLSSSIFENILCNPEYTPANTAQRDLYVNSTDTSQIVIKYNKYSRKLYFEDRNISDELTINTFALPA</sequence>
<dbReference type="InterPro" id="IPR054500">
    <property type="entry name" value="Phage_fiber_rpt"/>
</dbReference>
<name>A0A1M5VJN0_FLAJO</name>
<gene>
    <name evidence="1" type="ORF">SAMN05444388_11816</name>
</gene>
<evidence type="ECO:0000313" key="1">
    <source>
        <dbReference type="EMBL" id="SHH75398.1"/>
    </source>
</evidence>
<dbReference type="Proteomes" id="UP000184112">
    <property type="component" value="Unassembled WGS sequence"/>
</dbReference>
<organism evidence="1 2">
    <name type="scientific">Flavobacterium johnsoniae</name>
    <name type="common">Cytophaga johnsonae</name>
    <dbReference type="NCBI Taxonomy" id="986"/>
    <lineage>
        <taxon>Bacteria</taxon>
        <taxon>Pseudomonadati</taxon>
        <taxon>Bacteroidota</taxon>
        <taxon>Flavobacteriia</taxon>
        <taxon>Flavobacteriales</taxon>
        <taxon>Flavobacteriaceae</taxon>
        <taxon>Flavobacterium</taxon>
    </lineage>
</organism>
<dbReference type="AlphaFoldDB" id="A0A1M5VJN0"/>
<dbReference type="EMBL" id="FQWH01000018">
    <property type="protein sequence ID" value="SHH75398.1"/>
    <property type="molecule type" value="Genomic_DNA"/>
</dbReference>
<evidence type="ECO:0000313" key="2">
    <source>
        <dbReference type="Proteomes" id="UP000184112"/>
    </source>
</evidence>
<reference evidence="1 2" key="1">
    <citation type="submission" date="2016-11" db="EMBL/GenBank/DDBJ databases">
        <authorList>
            <person name="Jaros S."/>
            <person name="Januszkiewicz K."/>
            <person name="Wedrychowicz H."/>
        </authorList>
    </citation>
    <scope>NUCLEOTIDE SEQUENCE [LARGE SCALE GENOMIC DNA]</scope>
    <source>
        <strain evidence="1 2">DSM 6792</strain>
    </source>
</reference>